<dbReference type="Proteomes" id="UP000284416">
    <property type="component" value="Unassembled WGS sequence"/>
</dbReference>
<comment type="similarity">
    <text evidence="1">Belongs to the peptidase C40 family.</text>
</comment>
<evidence type="ECO:0000313" key="10">
    <source>
        <dbReference type="EMBL" id="RHW38070.1"/>
    </source>
</evidence>
<gene>
    <name evidence="10" type="ORF">D1B31_14925</name>
</gene>
<organism evidence="10 11">
    <name type="scientific">Neobacillus notoginsengisoli</name>
    <dbReference type="NCBI Taxonomy" id="1578198"/>
    <lineage>
        <taxon>Bacteria</taxon>
        <taxon>Bacillati</taxon>
        <taxon>Bacillota</taxon>
        <taxon>Bacilli</taxon>
        <taxon>Bacillales</taxon>
        <taxon>Bacillaceae</taxon>
        <taxon>Neobacillus</taxon>
    </lineage>
</organism>
<dbReference type="Pfam" id="PF00877">
    <property type="entry name" value="NLPC_P60"/>
    <property type="match status" value="1"/>
</dbReference>
<evidence type="ECO:0000259" key="9">
    <source>
        <dbReference type="PROSITE" id="PS51935"/>
    </source>
</evidence>
<keyword evidence="2" id="KW-0645">Protease</keyword>
<keyword evidence="5" id="KW-0378">Hydrolase</keyword>
<dbReference type="SUPFAM" id="SSF54106">
    <property type="entry name" value="LysM domain"/>
    <property type="match status" value="2"/>
</dbReference>
<evidence type="ECO:0000256" key="5">
    <source>
        <dbReference type="ARBA" id="ARBA00022801"/>
    </source>
</evidence>
<proteinExistence type="inferred from homology"/>
<dbReference type="RefSeq" id="WP_118921766.1">
    <property type="nucleotide sequence ID" value="NZ_QWEG01000009.1"/>
</dbReference>
<dbReference type="AlphaFoldDB" id="A0A417YS04"/>
<evidence type="ECO:0000256" key="1">
    <source>
        <dbReference type="ARBA" id="ARBA00007074"/>
    </source>
</evidence>
<feature type="domain" description="LysM" evidence="8">
    <location>
        <begin position="85"/>
        <end position="128"/>
    </location>
</feature>
<dbReference type="Pfam" id="PF01476">
    <property type="entry name" value="LysM"/>
    <property type="match status" value="2"/>
</dbReference>
<dbReference type="GO" id="GO:0008234">
    <property type="term" value="F:cysteine-type peptidase activity"/>
    <property type="evidence" value="ECO:0007669"/>
    <property type="project" value="UniProtKB-KW"/>
</dbReference>
<dbReference type="InterPro" id="IPR018392">
    <property type="entry name" value="LysM"/>
</dbReference>
<keyword evidence="4" id="KW-0677">Repeat</keyword>
<evidence type="ECO:0000256" key="4">
    <source>
        <dbReference type="ARBA" id="ARBA00022737"/>
    </source>
</evidence>
<reference evidence="10 11" key="1">
    <citation type="journal article" date="2017" name="Int. J. Syst. Evol. Microbiol.">
        <title>Bacillus notoginsengisoli sp. nov., a novel bacterium isolated from the rhizosphere of Panax notoginseng.</title>
        <authorList>
            <person name="Zhang M.Y."/>
            <person name="Cheng J."/>
            <person name="Cai Y."/>
            <person name="Zhang T.Y."/>
            <person name="Wu Y.Y."/>
            <person name="Manikprabhu D."/>
            <person name="Li W.J."/>
            <person name="Zhang Y.X."/>
        </authorList>
    </citation>
    <scope>NUCLEOTIDE SEQUENCE [LARGE SCALE GENOMIC DNA]</scope>
    <source>
        <strain evidence="10 11">JCM 30743</strain>
    </source>
</reference>
<dbReference type="PANTHER" id="PTHR47053:SF1">
    <property type="entry name" value="MUREIN DD-ENDOPEPTIDASE MEPH-RELATED"/>
    <property type="match status" value="1"/>
</dbReference>
<dbReference type="PROSITE" id="PS51782">
    <property type="entry name" value="LYSM"/>
    <property type="match status" value="2"/>
</dbReference>
<dbReference type="InterPro" id="IPR000064">
    <property type="entry name" value="NLP_P60_dom"/>
</dbReference>
<sequence length="274" mass="28995">MKKHFITSAMAAGILFGTFNGQASAAELYTVKSGDTLWGISKNYSLTVSQIKQWNNLSGDLIYVNQKLSMEAPEAKEAPKAAPAATYTVKSGDTLWGISKTYNTTVNSLKSLNALTSDLIRVGQVLKVSGTSSTAVASASTAPAPKVTTAKVAPATSKATIIINEAKKHLGAPYVWGGNTPAGFDCSGYIKYVFGKAGISLPRTAATIWTATKPVSTIKLGDLVFFETYTTGPSHVGIYLGNNKFINAASNGVVISDMSNSYWKQRYLGARTAL</sequence>
<dbReference type="SUPFAM" id="SSF54001">
    <property type="entry name" value="Cysteine proteinases"/>
    <property type="match status" value="1"/>
</dbReference>
<evidence type="ECO:0000313" key="11">
    <source>
        <dbReference type="Proteomes" id="UP000284416"/>
    </source>
</evidence>
<keyword evidence="11" id="KW-1185">Reference proteome</keyword>
<name>A0A417YS04_9BACI</name>
<dbReference type="Gene3D" id="3.90.1720.10">
    <property type="entry name" value="endopeptidase domain like (from Nostoc punctiforme)"/>
    <property type="match status" value="1"/>
</dbReference>
<keyword evidence="6" id="KW-0788">Thiol protease</keyword>
<dbReference type="Gene3D" id="3.10.350.10">
    <property type="entry name" value="LysM domain"/>
    <property type="match status" value="2"/>
</dbReference>
<accession>A0A417YS04</accession>
<feature type="signal peptide" evidence="7">
    <location>
        <begin position="1"/>
        <end position="25"/>
    </location>
</feature>
<evidence type="ECO:0000259" key="8">
    <source>
        <dbReference type="PROSITE" id="PS51782"/>
    </source>
</evidence>
<dbReference type="OrthoDB" id="9813368at2"/>
<dbReference type="GO" id="GO:0006508">
    <property type="term" value="P:proteolysis"/>
    <property type="evidence" value="ECO:0007669"/>
    <property type="project" value="UniProtKB-KW"/>
</dbReference>
<evidence type="ECO:0000256" key="2">
    <source>
        <dbReference type="ARBA" id="ARBA00022670"/>
    </source>
</evidence>
<dbReference type="EMBL" id="QWEG01000009">
    <property type="protein sequence ID" value="RHW38070.1"/>
    <property type="molecule type" value="Genomic_DNA"/>
</dbReference>
<evidence type="ECO:0000256" key="3">
    <source>
        <dbReference type="ARBA" id="ARBA00022729"/>
    </source>
</evidence>
<comment type="caution">
    <text evidence="10">The sequence shown here is derived from an EMBL/GenBank/DDBJ whole genome shotgun (WGS) entry which is preliminary data.</text>
</comment>
<dbReference type="PROSITE" id="PS51935">
    <property type="entry name" value="NLPC_P60"/>
    <property type="match status" value="1"/>
</dbReference>
<evidence type="ECO:0000256" key="6">
    <source>
        <dbReference type="ARBA" id="ARBA00022807"/>
    </source>
</evidence>
<feature type="chain" id="PRO_5019265206" evidence="7">
    <location>
        <begin position="26"/>
        <end position="274"/>
    </location>
</feature>
<dbReference type="InterPro" id="IPR051202">
    <property type="entry name" value="Peptidase_C40"/>
</dbReference>
<dbReference type="PANTHER" id="PTHR47053">
    <property type="entry name" value="MUREIN DD-ENDOPEPTIDASE MEPH-RELATED"/>
    <property type="match status" value="1"/>
</dbReference>
<dbReference type="CDD" id="cd00118">
    <property type="entry name" value="LysM"/>
    <property type="match status" value="2"/>
</dbReference>
<evidence type="ECO:0000256" key="7">
    <source>
        <dbReference type="SAM" id="SignalP"/>
    </source>
</evidence>
<dbReference type="InterPro" id="IPR038765">
    <property type="entry name" value="Papain-like_cys_pep_sf"/>
</dbReference>
<protein>
    <submittedName>
        <fullName evidence="10">Peptidoglycan endopeptidase</fullName>
    </submittedName>
</protein>
<feature type="domain" description="LysM" evidence="8">
    <location>
        <begin position="27"/>
        <end position="70"/>
    </location>
</feature>
<dbReference type="SMART" id="SM00257">
    <property type="entry name" value="LysM"/>
    <property type="match status" value="2"/>
</dbReference>
<feature type="domain" description="NlpC/P60" evidence="9">
    <location>
        <begin position="156"/>
        <end position="274"/>
    </location>
</feature>
<dbReference type="InterPro" id="IPR036779">
    <property type="entry name" value="LysM_dom_sf"/>
</dbReference>
<keyword evidence="3 7" id="KW-0732">Signal</keyword>